<reference evidence="2 3" key="1">
    <citation type="journal article" date="2024" name="G3 (Bethesda)">
        <title>Genome assembly of Hibiscus sabdariffa L. provides insights into metabolisms of medicinal natural products.</title>
        <authorList>
            <person name="Kim T."/>
        </authorList>
    </citation>
    <scope>NUCLEOTIDE SEQUENCE [LARGE SCALE GENOMIC DNA]</scope>
    <source>
        <strain evidence="2">TK-2024</strain>
        <tissue evidence="2">Old leaves</tissue>
    </source>
</reference>
<dbReference type="PANTHER" id="PTHR33344:SF1">
    <property type="entry name" value="OS06G0214100 PROTEIN"/>
    <property type="match status" value="1"/>
</dbReference>
<feature type="region of interest" description="Disordered" evidence="1">
    <location>
        <begin position="85"/>
        <end position="109"/>
    </location>
</feature>
<dbReference type="PANTHER" id="PTHR33344">
    <property type="entry name" value="OS02G0761600 PROTEIN"/>
    <property type="match status" value="1"/>
</dbReference>
<gene>
    <name evidence="2" type="ORF">V6N11_004019</name>
</gene>
<dbReference type="EMBL" id="JBBPBN010000015">
    <property type="protein sequence ID" value="KAK9023821.1"/>
    <property type="molecule type" value="Genomic_DNA"/>
</dbReference>
<evidence type="ECO:0000313" key="2">
    <source>
        <dbReference type="EMBL" id="KAK9023821.1"/>
    </source>
</evidence>
<keyword evidence="3" id="KW-1185">Reference proteome</keyword>
<comment type="caution">
    <text evidence="2">The sequence shown here is derived from an EMBL/GenBank/DDBJ whole genome shotgun (WGS) entry which is preliminary data.</text>
</comment>
<evidence type="ECO:0000256" key="1">
    <source>
        <dbReference type="SAM" id="MobiDB-lite"/>
    </source>
</evidence>
<name>A0ABR2SF00_9ROSI</name>
<organism evidence="2 3">
    <name type="scientific">Hibiscus sabdariffa</name>
    <name type="common">roselle</name>
    <dbReference type="NCBI Taxonomy" id="183260"/>
    <lineage>
        <taxon>Eukaryota</taxon>
        <taxon>Viridiplantae</taxon>
        <taxon>Streptophyta</taxon>
        <taxon>Embryophyta</taxon>
        <taxon>Tracheophyta</taxon>
        <taxon>Spermatophyta</taxon>
        <taxon>Magnoliopsida</taxon>
        <taxon>eudicotyledons</taxon>
        <taxon>Gunneridae</taxon>
        <taxon>Pentapetalae</taxon>
        <taxon>rosids</taxon>
        <taxon>malvids</taxon>
        <taxon>Malvales</taxon>
        <taxon>Malvaceae</taxon>
        <taxon>Malvoideae</taxon>
        <taxon>Hibiscus</taxon>
    </lineage>
</organism>
<protein>
    <submittedName>
        <fullName evidence="2">Uncharacterized protein</fullName>
    </submittedName>
</protein>
<evidence type="ECO:0000313" key="3">
    <source>
        <dbReference type="Proteomes" id="UP001396334"/>
    </source>
</evidence>
<accession>A0ABR2SF00</accession>
<dbReference type="Proteomes" id="UP001396334">
    <property type="component" value="Unassembled WGS sequence"/>
</dbReference>
<sequence length="119" mass="12997">MCYRIQRATNKIKEEEYQILTGRRLPVECRAELHTDYDGAAVRWGLTHHKESAADCCQACLDQAKHAKPGAPVVVPWVSGVVSAGPTLDRQNSGTSGKTGNRGSQWFPVLDNCNDVSNG</sequence>
<proteinExistence type="predicted"/>
<feature type="compositionally biased region" description="Polar residues" evidence="1">
    <location>
        <begin position="89"/>
        <end position="104"/>
    </location>
</feature>